<dbReference type="Gene3D" id="1.10.443.10">
    <property type="entry name" value="Intergrase catalytic core"/>
    <property type="match status" value="1"/>
</dbReference>
<dbReference type="Proteomes" id="UP001368328">
    <property type="component" value="Chromosome"/>
</dbReference>
<reference evidence="3 4" key="1">
    <citation type="submission" date="2024-02" db="EMBL/GenBank/DDBJ databases">
        <title>Seven novel Bacillus-like species.</title>
        <authorList>
            <person name="Liu G."/>
        </authorList>
    </citation>
    <scope>NUCLEOTIDE SEQUENCE [LARGE SCALE GENOMIC DNA]</scope>
    <source>
        <strain evidence="3 4">FJAT-53654</strain>
    </source>
</reference>
<dbReference type="EMBL" id="CP147403">
    <property type="protein sequence ID" value="WXB89183.1"/>
    <property type="molecule type" value="Genomic_DNA"/>
</dbReference>
<feature type="domain" description="Tyr recombinase" evidence="2">
    <location>
        <begin position="1"/>
        <end position="48"/>
    </location>
</feature>
<dbReference type="Pfam" id="PF00589">
    <property type="entry name" value="Phage_integrase"/>
    <property type="match status" value="1"/>
</dbReference>
<evidence type="ECO:0000256" key="1">
    <source>
        <dbReference type="ARBA" id="ARBA00023172"/>
    </source>
</evidence>
<keyword evidence="1" id="KW-0233">DNA recombination</keyword>
<dbReference type="PROSITE" id="PS51898">
    <property type="entry name" value="TYR_RECOMBINASE"/>
    <property type="match status" value="1"/>
</dbReference>
<evidence type="ECO:0000259" key="2">
    <source>
        <dbReference type="PROSITE" id="PS51898"/>
    </source>
</evidence>
<dbReference type="InterPro" id="IPR013762">
    <property type="entry name" value="Integrase-like_cat_sf"/>
</dbReference>
<gene>
    <name evidence="3" type="ORF">WCV66_02610</name>
</gene>
<dbReference type="RefSeq" id="WP_338787855.1">
    <property type="nucleotide sequence ID" value="NZ_CP147403.1"/>
</dbReference>
<keyword evidence="4" id="KW-1185">Reference proteome</keyword>
<dbReference type="InterPro" id="IPR002104">
    <property type="entry name" value="Integrase_catalytic"/>
</dbReference>
<organism evidence="3 4">
    <name type="scientific">Metabacillus rhizosphaerae</name>
    <dbReference type="NCBI Taxonomy" id="3117747"/>
    <lineage>
        <taxon>Bacteria</taxon>
        <taxon>Bacillati</taxon>
        <taxon>Bacillota</taxon>
        <taxon>Bacilli</taxon>
        <taxon>Bacillales</taxon>
        <taxon>Bacillaceae</taxon>
        <taxon>Metabacillus</taxon>
    </lineage>
</organism>
<proteinExistence type="predicted"/>
<evidence type="ECO:0000313" key="3">
    <source>
        <dbReference type="EMBL" id="WXB89183.1"/>
    </source>
</evidence>
<dbReference type="InterPro" id="IPR011010">
    <property type="entry name" value="DNA_brk_join_enz"/>
</dbReference>
<evidence type="ECO:0000313" key="4">
    <source>
        <dbReference type="Proteomes" id="UP001368328"/>
    </source>
</evidence>
<accession>A0ABZ2MUV1</accession>
<name>A0ABZ2MUV1_9BACI</name>
<protein>
    <submittedName>
        <fullName evidence="3">Tyrosine-type recombinase/integrase</fullName>
    </submittedName>
</protein>
<sequence length="56" mass="6531">MRHIHASLLFVAGASIKEVQERLGHSDIQKTINIYTHVTDHLKEQTAEKFQRYIDL</sequence>
<dbReference type="SUPFAM" id="SSF56349">
    <property type="entry name" value="DNA breaking-rejoining enzymes"/>
    <property type="match status" value="1"/>
</dbReference>